<protein>
    <submittedName>
        <fullName evidence="8">MFS transporter</fullName>
    </submittedName>
</protein>
<keyword evidence="3 6" id="KW-1133">Transmembrane helix</keyword>
<dbReference type="GO" id="GO:0022857">
    <property type="term" value="F:transmembrane transporter activity"/>
    <property type="evidence" value="ECO:0007669"/>
    <property type="project" value="InterPro"/>
</dbReference>
<feature type="region of interest" description="Disordered" evidence="5">
    <location>
        <begin position="1"/>
        <end position="21"/>
    </location>
</feature>
<evidence type="ECO:0000256" key="2">
    <source>
        <dbReference type="ARBA" id="ARBA00022692"/>
    </source>
</evidence>
<dbReference type="InterPro" id="IPR036259">
    <property type="entry name" value="MFS_trans_sf"/>
</dbReference>
<feature type="transmembrane region" description="Helical" evidence="6">
    <location>
        <begin position="26"/>
        <end position="47"/>
    </location>
</feature>
<dbReference type="Proteomes" id="UP000627715">
    <property type="component" value="Unassembled WGS sequence"/>
</dbReference>
<evidence type="ECO:0000313" key="8">
    <source>
        <dbReference type="EMBL" id="GGG53479.1"/>
    </source>
</evidence>
<feature type="compositionally biased region" description="Polar residues" evidence="5">
    <location>
        <begin position="1"/>
        <end position="13"/>
    </location>
</feature>
<organism evidence="8 9">
    <name type="scientific">Pseudohongiella nitratireducens</name>
    <dbReference type="NCBI Taxonomy" id="1768907"/>
    <lineage>
        <taxon>Bacteria</taxon>
        <taxon>Pseudomonadati</taxon>
        <taxon>Pseudomonadota</taxon>
        <taxon>Gammaproteobacteria</taxon>
        <taxon>Pseudomonadales</taxon>
        <taxon>Pseudohongiellaceae</taxon>
        <taxon>Pseudohongiella</taxon>
    </lineage>
</organism>
<evidence type="ECO:0000256" key="1">
    <source>
        <dbReference type="ARBA" id="ARBA00004141"/>
    </source>
</evidence>
<dbReference type="EMBL" id="BMIY01000003">
    <property type="protein sequence ID" value="GGG53479.1"/>
    <property type="molecule type" value="Genomic_DNA"/>
</dbReference>
<dbReference type="RefSeq" id="WP_082866684.1">
    <property type="nucleotide sequence ID" value="NZ_BMIY01000003.1"/>
</dbReference>
<proteinExistence type="predicted"/>
<reference evidence="8" key="1">
    <citation type="journal article" date="2014" name="Int. J. Syst. Evol. Microbiol.">
        <title>Complete genome sequence of Corynebacterium casei LMG S-19264T (=DSM 44701T), isolated from a smear-ripened cheese.</title>
        <authorList>
            <consortium name="US DOE Joint Genome Institute (JGI-PGF)"/>
            <person name="Walter F."/>
            <person name="Albersmeier A."/>
            <person name="Kalinowski J."/>
            <person name="Ruckert C."/>
        </authorList>
    </citation>
    <scope>NUCLEOTIDE SEQUENCE</scope>
    <source>
        <strain evidence="8">CGMCC 1.15425</strain>
    </source>
</reference>
<dbReference type="OrthoDB" id="65739at2"/>
<evidence type="ECO:0000313" key="9">
    <source>
        <dbReference type="Proteomes" id="UP000627715"/>
    </source>
</evidence>
<feature type="transmembrane region" description="Helical" evidence="6">
    <location>
        <begin position="235"/>
        <end position="256"/>
    </location>
</feature>
<feature type="transmembrane region" description="Helical" evidence="6">
    <location>
        <begin position="91"/>
        <end position="112"/>
    </location>
</feature>
<evidence type="ECO:0000256" key="6">
    <source>
        <dbReference type="SAM" id="Phobius"/>
    </source>
</evidence>
<dbReference type="PANTHER" id="PTHR23546:SF1">
    <property type="entry name" value="MEMBRANE PROTEIN"/>
    <property type="match status" value="1"/>
</dbReference>
<feature type="transmembrane region" description="Helical" evidence="6">
    <location>
        <begin position="299"/>
        <end position="317"/>
    </location>
</feature>
<evidence type="ECO:0000256" key="4">
    <source>
        <dbReference type="ARBA" id="ARBA00023136"/>
    </source>
</evidence>
<feature type="transmembrane region" description="Helical" evidence="6">
    <location>
        <begin position="268"/>
        <end position="287"/>
    </location>
</feature>
<feature type="transmembrane region" description="Helical" evidence="6">
    <location>
        <begin position="357"/>
        <end position="380"/>
    </location>
</feature>
<gene>
    <name evidence="8" type="ORF">GCM10011403_08300</name>
</gene>
<keyword evidence="4 6" id="KW-0472">Membrane</keyword>
<dbReference type="InterPro" id="IPR011701">
    <property type="entry name" value="MFS"/>
</dbReference>
<dbReference type="Pfam" id="PF07690">
    <property type="entry name" value="MFS_1"/>
    <property type="match status" value="1"/>
</dbReference>
<dbReference type="CDD" id="cd17330">
    <property type="entry name" value="MFS_SLC46_TetA_like"/>
    <property type="match status" value="1"/>
</dbReference>
<dbReference type="GO" id="GO:0016020">
    <property type="term" value="C:membrane"/>
    <property type="evidence" value="ECO:0007669"/>
    <property type="project" value="UniProtKB-SubCell"/>
</dbReference>
<dbReference type="PRINTS" id="PR01035">
    <property type="entry name" value="TCRTETA"/>
</dbReference>
<dbReference type="InterPro" id="IPR020846">
    <property type="entry name" value="MFS_dom"/>
</dbReference>
<feature type="transmembrane region" description="Helical" evidence="6">
    <location>
        <begin position="386"/>
        <end position="404"/>
    </location>
</feature>
<feature type="transmembrane region" description="Helical" evidence="6">
    <location>
        <begin position="59"/>
        <end position="79"/>
    </location>
</feature>
<dbReference type="PROSITE" id="PS50850">
    <property type="entry name" value="MFS"/>
    <property type="match status" value="1"/>
</dbReference>
<comment type="caution">
    <text evidence="8">The sequence shown here is derived from an EMBL/GenBank/DDBJ whole genome shotgun (WGS) entry which is preliminary data.</text>
</comment>
<dbReference type="Gene3D" id="1.20.1250.20">
    <property type="entry name" value="MFS general substrate transporter like domains"/>
    <property type="match status" value="1"/>
</dbReference>
<accession>A0A917LRM3</accession>
<feature type="domain" description="Major facilitator superfamily (MFS) profile" evidence="7">
    <location>
        <begin position="25"/>
        <end position="410"/>
    </location>
</feature>
<feature type="transmembrane region" description="Helical" evidence="6">
    <location>
        <begin position="190"/>
        <end position="210"/>
    </location>
</feature>
<name>A0A917LRM3_9GAMM</name>
<feature type="transmembrane region" description="Helical" evidence="6">
    <location>
        <begin position="162"/>
        <end position="184"/>
    </location>
</feature>
<dbReference type="PANTHER" id="PTHR23546">
    <property type="entry name" value="TRANSPORT PROTEIN"/>
    <property type="match status" value="1"/>
</dbReference>
<dbReference type="InterPro" id="IPR001958">
    <property type="entry name" value="Tet-R_TetA/multi-R_MdtG-like"/>
</dbReference>
<dbReference type="AlphaFoldDB" id="A0A917LRM3"/>
<dbReference type="SUPFAM" id="SSF103473">
    <property type="entry name" value="MFS general substrate transporter"/>
    <property type="match status" value="1"/>
</dbReference>
<evidence type="ECO:0000259" key="7">
    <source>
        <dbReference type="PROSITE" id="PS50850"/>
    </source>
</evidence>
<keyword evidence="9" id="KW-1185">Reference proteome</keyword>
<evidence type="ECO:0000256" key="3">
    <source>
        <dbReference type="ARBA" id="ARBA00022989"/>
    </source>
</evidence>
<keyword evidence="2 6" id="KW-0812">Transmembrane</keyword>
<feature type="transmembrane region" description="Helical" evidence="6">
    <location>
        <begin position="118"/>
        <end position="141"/>
    </location>
</feature>
<sequence>MTGTADQPAQTPLSDDKQESPPSLSLMPIMFAVFSGTMGIMAFVAIAGPLARTLALEPWHIGAAMTVGGFTWVICARWWGGLSDKVGRRPVLLRGVGGFTLSYAALCLFIDYSLSTLLAATLVFIGLALLRGIVGAFYAAVPATSSALIADHIEPKKRASAMAAIGSASGAGMVIGPGFVGLLAPLSLTIPLYITAILPAIAWLVLWRTLPATAPQNIRPSTPLKFSDERLRRPMAIAFCAAFSVAIAQTTVGFVALDALDLAPNDAARVAGIALTLVGVALVISQSVLRKLQWPPQRLIRYGSLVAAIGFGSTALAQTSWMIWASFAVAASGMGWIYPSLSALAANSVNPGEQGMAAGTVASVQGAGVISGPLIGTLLYEAGIGLPYLLVAALLFFGGLYAAGHVTAADAD</sequence>
<comment type="subcellular location">
    <subcellularLocation>
        <location evidence="1">Membrane</location>
        <topology evidence="1">Multi-pass membrane protein</topology>
    </subcellularLocation>
</comment>
<reference evidence="8" key="2">
    <citation type="submission" date="2020-09" db="EMBL/GenBank/DDBJ databases">
        <authorList>
            <person name="Sun Q."/>
            <person name="Zhou Y."/>
        </authorList>
    </citation>
    <scope>NUCLEOTIDE SEQUENCE</scope>
    <source>
        <strain evidence="8">CGMCC 1.15425</strain>
    </source>
</reference>
<evidence type="ECO:0000256" key="5">
    <source>
        <dbReference type="SAM" id="MobiDB-lite"/>
    </source>
</evidence>